<proteinExistence type="predicted"/>
<dbReference type="InterPro" id="IPR023352">
    <property type="entry name" value="MAPEG-like_dom_sf"/>
</dbReference>
<feature type="transmembrane region" description="Helical" evidence="5">
    <location>
        <begin position="88"/>
        <end position="106"/>
    </location>
</feature>
<dbReference type="SUPFAM" id="SSF161084">
    <property type="entry name" value="MAPEG domain-like"/>
    <property type="match status" value="1"/>
</dbReference>
<dbReference type="InParanoid" id="A0A078B3W8"/>
<keyword evidence="7" id="KW-1185">Reference proteome</keyword>
<dbReference type="InterPro" id="IPR001129">
    <property type="entry name" value="Membr-assoc_MAPEG"/>
</dbReference>
<evidence type="ECO:0000256" key="4">
    <source>
        <dbReference type="ARBA" id="ARBA00023136"/>
    </source>
</evidence>
<evidence type="ECO:0000256" key="3">
    <source>
        <dbReference type="ARBA" id="ARBA00022989"/>
    </source>
</evidence>
<keyword evidence="2 5" id="KW-0812">Transmembrane</keyword>
<evidence type="ECO:0000313" key="6">
    <source>
        <dbReference type="EMBL" id="CDW87877.1"/>
    </source>
</evidence>
<evidence type="ECO:0000313" key="7">
    <source>
        <dbReference type="Proteomes" id="UP000039865"/>
    </source>
</evidence>
<reference evidence="6 7" key="1">
    <citation type="submission" date="2014-06" db="EMBL/GenBank/DDBJ databases">
        <authorList>
            <person name="Swart Estienne"/>
        </authorList>
    </citation>
    <scope>NUCLEOTIDE SEQUENCE [LARGE SCALE GENOMIC DNA]</scope>
    <source>
        <strain evidence="6 7">130c</strain>
    </source>
</reference>
<dbReference type="GO" id="GO:0016020">
    <property type="term" value="C:membrane"/>
    <property type="evidence" value="ECO:0007669"/>
    <property type="project" value="UniProtKB-SubCell"/>
</dbReference>
<keyword evidence="3 5" id="KW-1133">Transmembrane helix</keyword>
<evidence type="ECO:0000256" key="5">
    <source>
        <dbReference type="SAM" id="Phobius"/>
    </source>
</evidence>
<protein>
    <submittedName>
        <fullName evidence="6">Mapeg family protein</fullName>
    </submittedName>
</protein>
<dbReference type="AlphaFoldDB" id="A0A078B3W8"/>
<evidence type="ECO:0000256" key="1">
    <source>
        <dbReference type="ARBA" id="ARBA00004370"/>
    </source>
</evidence>
<gene>
    <name evidence="6" type="primary">Contig10529.g11249</name>
    <name evidence="6" type="ORF">STYLEM_16990</name>
</gene>
<dbReference type="Pfam" id="PF01124">
    <property type="entry name" value="MAPEG"/>
    <property type="match status" value="1"/>
</dbReference>
<accession>A0A078B3W8</accession>
<name>A0A078B3W8_STYLE</name>
<keyword evidence="4 5" id="KW-0472">Membrane</keyword>
<organism evidence="6 7">
    <name type="scientific">Stylonychia lemnae</name>
    <name type="common">Ciliate</name>
    <dbReference type="NCBI Taxonomy" id="5949"/>
    <lineage>
        <taxon>Eukaryota</taxon>
        <taxon>Sar</taxon>
        <taxon>Alveolata</taxon>
        <taxon>Ciliophora</taxon>
        <taxon>Intramacronucleata</taxon>
        <taxon>Spirotrichea</taxon>
        <taxon>Stichotrichia</taxon>
        <taxon>Sporadotrichida</taxon>
        <taxon>Oxytrichidae</taxon>
        <taxon>Stylonychinae</taxon>
        <taxon>Stylonychia</taxon>
    </lineage>
</organism>
<sequence length="140" mass="16293">MPTRIKTYKRTFMRQFDEIHEQSFGKGTKPPKLGYPDTGNGWYSKKLPYKQWYEMNVAQRMHLNYLEGITFVILVSIIGGISYPMEVFYAQIAYIIGRQLFAVAYYNMGPIFRVPGVIGLQYGQWACAYYSIKTCLTLLE</sequence>
<comment type="subcellular location">
    <subcellularLocation>
        <location evidence="1">Membrane</location>
    </subcellularLocation>
</comment>
<dbReference type="OrthoDB" id="312603at2759"/>
<evidence type="ECO:0000256" key="2">
    <source>
        <dbReference type="ARBA" id="ARBA00022692"/>
    </source>
</evidence>
<dbReference type="Proteomes" id="UP000039865">
    <property type="component" value="Unassembled WGS sequence"/>
</dbReference>
<dbReference type="Gene3D" id="1.20.120.550">
    <property type="entry name" value="Membrane associated eicosanoid/glutathione metabolism-like domain"/>
    <property type="match status" value="1"/>
</dbReference>
<dbReference type="EMBL" id="CCKQ01016008">
    <property type="protein sequence ID" value="CDW87877.1"/>
    <property type="molecule type" value="Genomic_DNA"/>
</dbReference>
<feature type="transmembrane region" description="Helical" evidence="5">
    <location>
        <begin position="63"/>
        <end position="82"/>
    </location>
</feature>